<feature type="transmembrane region" description="Helical" evidence="1">
    <location>
        <begin position="172"/>
        <end position="189"/>
    </location>
</feature>
<evidence type="ECO:0008006" key="4">
    <source>
        <dbReference type="Google" id="ProtNLM"/>
    </source>
</evidence>
<dbReference type="EMBL" id="JASJEX010000003">
    <property type="protein sequence ID" value="MDJ1129935.1"/>
    <property type="molecule type" value="Genomic_DNA"/>
</dbReference>
<dbReference type="Proteomes" id="UP001431693">
    <property type="component" value="Unassembled WGS sequence"/>
</dbReference>
<organism evidence="2 3">
    <name type="scientific">Kribbibacterium absianum</name>
    <dbReference type="NCBI Taxonomy" id="3044210"/>
    <lineage>
        <taxon>Bacteria</taxon>
        <taxon>Bacillati</taxon>
        <taxon>Actinomycetota</taxon>
        <taxon>Coriobacteriia</taxon>
        <taxon>Coriobacteriales</taxon>
        <taxon>Kribbibacteriaceae</taxon>
        <taxon>Kribbibacterium</taxon>
    </lineage>
</organism>
<gene>
    <name evidence="2" type="ORF">QJ043_07575</name>
</gene>
<feature type="transmembrane region" description="Helical" evidence="1">
    <location>
        <begin position="111"/>
        <end position="130"/>
    </location>
</feature>
<name>A0ABT6ZLK2_9ACTN</name>
<evidence type="ECO:0000313" key="2">
    <source>
        <dbReference type="EMBL" id="MDJ1129935.1"/>
    </source>
</evidence>
<reference evidence="2" key="1">
    <citation type="submission" date="2023-05" db="EMBL/GenBank/DDBJ databases">
        <title>[olsenella] sp. nov., isolated from a pig farm feces dump.</title>
        <authorList>
            <person name="Chang Y.-H."/>
        </authorList>
    </citation>
    <scope>NUCLEOTIDE SEQUENCE</scope>
    <source>
        <strain evidence="2">YH-ols2217</strain>
    </source>
</reference>
<feature type="transmembrane region" description="Helical" evidence="1">
    <location>
        <begin position="41"/>
        <end position="62"/>
    </location>
</feature>
<feature type="transmembrane region" description="Helical" evidence="1">
    <location>
        <begin position="12"/>
        <end position="32"/>
    </location>
</feature>
<accession>A0ABT6ZLK2</accession>
<evidence type="ECO:0000256" key="1">
    <source>
        <dbReference type="SAM" id="Phobius"/>
    </source>
</evidence>
<keyword evidence="3" id="KW-1185">Reference proteome</keyword>
<proteinExistence type="predicted"/>
<keyword evidence="1" id="KW-0812">Transmembrane</keyword>
<sequence length="190" mass="20199">MSLLTPVITTTGGWWLLGCSAFYLVWWILFFLPGAAKPTGALWWFGAGCLVIAAVLGVVGIARGMGTVAELEPLMARGVPTWAIWAECVALYVALAAISTRLWHRPITTELLLFVGWLGYALCLLDVAWGCGVVSGATAAGLLVMVAAVWVCCFVCYLLYYKLAPWPSFIDGAVPLVAVGVASAIIGFVL</sequence>
<feature type="transmembrane region" description="Helical" evidence="1">
    <location>
        <begin position="136"/>
        <end position="160"/>
    </location>
</feature>
<keyword evidence="1" id="KW-1133">Transmembrane helix</keyword>
<keyword evidence="1" id="KW-0472">Membrane</keyword>
<feature type="transmembrane region" description="Helical" evidence="1">
    <location>
        <begin position="82"/>
        <end position="99"/>
    </location>
</feature>
<dbReference type="RefSeq" id="WP_283713055.1">
    <property type="nucleotide sequence ID" value="NZ_JASJEW010000002.1"/>
</dbReference>
<protein>
    <recommendedName>
        <fullName evidence="4">AmiS/UreI family transporter</fullName>
    </recommendedName>
</protein>
<comment type="caution">
    <text evidence="2">The sequence shown here is derived from an EMBL/GenBank/DDBJ whole genome shotgun (WGS) entry which is preliminary data.</text>
</comment>
<evidence type="ECO:0000313" key="3">
    <source>
        <dbReference type="Proteomes" id="UP001431693"/>
    </source>
</evidence>